<keyword evidence="3" id="KW-1185">Reference proteome</keyword>
<name>A0ABW1EHV2_9BACT</name>
<evidence type="ECO:0000313" key="2">
    <source>
        <dbReference type="EMBL" id="MFC5863884.1"/>
    </source>
</evidence>
<protein>
    <recommendedName>
        <fullName evidence="4">DUF4345 domain-containing protein</fullName>
    </recommendedName>
</protein>
<feature type="transmembrane region" description="Helical" evidence="1">
    <location>
        <begin position="45"/>
        <end position="69"/>
    </location>
</feature>
<keyword evidence="1" id="KW-0812">Transmembrane</keyword>
<dbReference type="Proteomes" id="UP001596091">
    <property type="component" value="Unassembled WGS sequence"/>
</dbReference>
<comment type="caution">
    <text evidence="2">The sequence shown here is derived from an EMBL/GenBank/DDBJ whole genome shotgun (WGS) entry which is preliminary data.</text>
</comment>
<keyword evidence="1" id="KW-0472">Membrane</keyword>
<evidence type="ECO:0000313" key="3">
    <source>
        <dbReference type="Proteomes" id="UP001596091"/>
    </source>
</evidence>
<accession>A0ABW1EHV2</accession>
<sequence length="128" mass="13907">MNIFRAFLALLAGFLTMALPTGIITTILTKQAPQWVAVKDRPRPAYLIANLAYSLVFAIAGGFVTGIVGRENPLHYALILAIVVLLLSGMSAVYQRGKQPVSYQILMIVLTPACVMLGGWLRYKSIIG</sequence>
<dbReference type="RefSeq" id="WP_263342233.1">
    <property type="nucleotide sequence ID" value="NZ_JAGSYH010000010.1"/>
</dbReference>
<feature type="transmembrane region" description="Helical" evidence="1">
    <location>
        <begin position="76"/>
        <end position="95"/>
    </location>
</feature>
<feature type="transmembrane region" description="Helical" evidence="1">
    <location>
        <begin position="101"/>
        <end position="121"/>
    </location>
</feature>
<reference evidence="3" key="1">
    <citation type="journal article" date="2019" name="Int. J. Syst. Evol. Microbiol.">
        <title>The Global Catalogue of Microorganisms (GCM) 10K type strain sequencing project: providing services to taxonomists for standard genome sequencing and annotation.</title>
        <authorList>
            <consortium name="The Broad Institute Genomics Platform"/>
            <consortium name="The Broad Institute Genome Sequencing Center for Infectious Disease"/>
            <person name="Wu L."/>
            <person name="Ma J."/>
        </authorList>
    </citation>
    <scope>NUCLEOTIDE SEQUENCE [LARGE SCALE GENOMIC DNA]</scope>
    <source>
        <strain evidence="3">JCM 4087</strain>
    </source>
</reference>
<evidence type="ECO:0008006" key="4">
    <source>
        <dbReference type="Google" id="ProtNLM"/>
    </source>
</evidence>
<dbReference type="EMBL" id="JBHSPH010000007">
    <property type="protein sequence ID" value="MFC5863884.1"/>
    <property type="molecule type" value="Genomic_DNA"/>
</dbReference>
<keyword evidence="1" id="KW-1133">Transmembrane helix</keyword>
<gene>
    <name evidence="2" type="ORF">ACFPT7_16365</name>
</gene>
<organism evidence="2 3">
    <name type="scientific">Acidicapsa dinghuensis</name>
    <dbReference type="NCBI Taxonomy" id="2218256"/>
    <lineage>
        <taxon>Bacteria</taxon>
        <taxon>Pseudomonadati</taxon>
        <taxon>Acidobacteriota</taxon>
        <taxon>Terriglobia</taxon>
        <taxon>Terriglobales</taxon>
        <taxon>Acidobacteriaceae</taxon>
        <taxon>Acidicapsa</taxon>
    </lineage>
</organism>
<proteinExistence type="predicted"/>
<evidence type="ECO:0000256" key="1">
    <source>
        <dbReference type="SAM" id="Phobius"/>
    </source>
</evidence>